<evidence type="ECO:0000313" key="3">
    <source>
        <dbReference type="Proteomes" id="UP000001116"/>
    </source>
</evidence>
<sequence>MDPLYRARARAHLGDLPPEQMPDWAAHALARGYDSPALRELAGAPQDPRARRDLLTTALDELGAPQLSDHQALWVMAHTHARSIVEGLISPEEGAELIWGISSSLGDPEELNGLLNEATDWEYSWEIDHDQSRRQIIEYAHELLSSMTLDTLDKRPDPDRFMTLDDEASTPSVQT</sequence>
<name>A6WAM1_KINRD</name>
<evidence type="ECO:0000256" key="1">
    <source>
        <dbReference type="SAM" id="MobiDB-lite"/>
    </source>
</evidence>
<dbReference type="EMBL" id="CP000750">
    <property type="protein sequence ID" value="ABS03860.1"/>
    <property type="molecule type" value="Genomic_DNA"/>
</dbReference>
<reference evidence="3" key="1">
    <citation type="journal article" date="2008" name="PLoS ONE">
        <title>Survival in nuclear waste, extreme resistance, and potential applications gleaned from the genome sequence of Kineococcus radiotolerans SRS30216.</title>
        <authorList>
            <person name="Bagwell C.E."/>
            <person name="Bhat S."/>
            <person name="Hawkins G.M."/>
            <person name="Smith B.W."/>
            <person name="Biswas T."/>
            <person name="Hoover T.R."/>
            <person name="Saunders E."/>
            <person name="Han C.S."/>
            <person name="Tsodikov O.V."/>
            <person name="Shimkets L.J."/>
        </authorList>
    </citation>
    <scope>NUCLEOTIDE SEQUENCE [LARGE SCALE GENOMIC DNA]</scope>
    <source>
        <strain evidence="3">ATCC BAA-149 / DSM 14245 / SRS30216</strain>
    </source>
</reference>
<dbReference type="AlphaFoldDB" id="A6WAM1"/>
<dbReference type="Proteomes" id="UP000001116">
    <property type="component" value="Chromosome"/>
</dbReference>
<dbReference type="RefSeq" id="WP_012087923.1">
    <property type="nucleotide sequence ID" value="NC_009664.2"/>
</dbReference>
<dbReference type="KEGG" id="kra:Krad_2380"/>
<dbReference type="OrthoDB" id="5190020at2"/>
<dbReference type="HOGENOM" id="CLU_1530550_0_0_11"/>
<evidence type="ECO:0000313" key="2">
    <source>
        <dbReference type="EMBL" id="ABS03860.1"/>
    </source>
</evidence>
<feature type="region of interest" description="Disordered" evidence="1">
    <location>
        <begin position="155"/>
        <end position="175"/>
    </location>
</feature>
<organism evidence="2 3">
    <name type="scientific">Kineococcus radiotolerans (strain ATCC BAA-149 / DSM 14245 / SRS30216)</name>
    <dbReference type="NCBI Taxonomy" id="266940"/>
    <lineage>
        <taxon>Bacteria</taxon>
        <taxon>Bacillati</taxon>
        <taxon>Actinomycetota</taxon>
        <taxon>Actinomycetes</taxon>
        <taxon>Kineosporiales</taxon>
        <taxon>Kineosporiaceae</taxon>
        <taxon>Kineococcus</taxon>
    </lineage>
</organism>
<protein>
    <submittedName>
        <fullName evidence="2">Uncharacterized protein</fullName>
    </submittedName>
</protein>
<keyword evidence="3" id="KW-1185">Reference proteome</keyword>
<dbReference type="STRING" id="266940.Krad_2380"/>
<proteinExistence type="predicted"/>
<accession>A6WAM1</accession>
<gene>
    <name evidence="2" type="ordered locus">Krad_2380</name>
</gene>